<reference evidence="1" key="1">
    <citation type="submission" date="2022-01" db="EMBL/GenBank/DDBJ databases">
        <title>Genome sequnece data of strain Bradyrhizobium sp. nov.</title>
        <authorList>
            <person name="Zhang J."/>
        </authorList>
    </citation>
    <scope>NUCLEOTIDE SEQUENCE</scope>
    <source>
        <strain evidence="1">WYCCWR 13023</strain>
    </source>
</reference>
<organism evidence="1 2">
    <name type="scientific">Bradyrhizobium zhengyangense</name>
    <dbReference type="NCBI Taxonomy" id="2911009"/>
    <lineage>
        <taxon>Bacteria</taxon>
        <taxon>Pseudomonadati</taxon>
        <taxon>Pseudomonadota</taxon>
        <taxon>Alphaproteobacteria</taxon>
        <taxon>Hyphomicrobiales</taxon>
        <taxon>Nitrobacteraceae</taxon>
        <taxon>Bradyrhizobium</taxon>
    </lineage>
</organism>
<dbReference type="RefSeq" id="WP_237891985.1">
    <property type="nucleotide sequence ID" value="NZ_JAKLTY010000044.1"/>
</dbReference>
<proteinExistence type="predicted"/>
<name>A0A9X1RH36_9BRAD</name>
<dbReference type="EMBL" id="JAKLTY010000044">
    <property type="protein sequence ID" value="MCG2632569.1"/>
    <property type="molecule type" value="Genomic_DNA"/>
</dbReference>
<accession>A0A9X1RH36</accession>
<protein>
    <submittedName>
        <fullName evidence="1">Uncharacterized protein</fullName>
    </submittedName>
</protein>
<comment type="caution">
    <text evidence="1">The sequence shown here is derived from an EMBL/GenBank/DDBJ whole genome shotgun (WGS) entry which is preliminary data.</text>
</comment>
<sequence>MSAYVDAKGAKRLLKALKANMALLEDDDEEAVTTSEVSGGTCRNINFM</sequence>
<evidence type="ECO:0000313" key="2">
    <source>
        <dbReference type="Proteomes" id="UP001139054"/>
    </source>
</evidence>
<evidence type="ECO:0000313" key="1">
    <source>
        <dbReference type="EMBL" id="MCG2632569.1"/>
    </source>
</evidence>
<dbReference type="Proteomes" id="UP001139054">
    <property type="component" value="Unassembled WGS sequence"/>
</dbReference>
<dbReference type="AlphaFoldDB" id="A0A9X1RH36"/>
<gene>
    <name evidence="1" type="ORF">L6654_38855</name>
</gene>